<protein>
    <submittedName>
        <fullName evidence="2">Uncharacterized protein</fullName>
    </submittedName>
</protein>
<evidence type="ECO:0000313" key="3">
    <source>
        <dbReference type="Proteomes" id="UP000325333"/>
    </source>
</evidence>
<evidence type="ECO:0000313" key="2">
    <source>
        <dbReference type="EMBL" id="KAA1057166.1"/>
    </source>
</evidence>
<accession>A0A5B0KZ85</accession>
<feature type="region of interest" description="Disordered" evidence="1">
    <location>
        <begin position="1"/>
        <end position="23"/>
    </location>
</feature>
<reference evidence="2 3" key="1">
    <citation type="submission" date="2019-07" db="EMBL/GenBank/DDBJ databases">
        <title>Genome sequencing of the stress-tolerant strain Azospirillum brasilense Az19.</title>
        <authorList>
            <person name="Maroniche G.A."/>
            <person name="Garcia J.E."/>
            <person name="Pagnussat L."/>
            <person name="Amenta M."/>
            <person name="Creus C.M."/>
        </authorList>
    </citation>
    <scope>NUCLEOTIDE SEQUENCE [LARGE SCALE GENOMIC DNA]</scope>
    <source>
        <strain evidence="2 3">Az19</strain>
    </source>
</reference>
<proteinExistence type="predicted"/>
<feature type="region of interest" description="Disordered" evidence="1">
    <location>
        <begin position="53"/>
        <end position="74"/>
    </location>
</feature>
<dbReference type="EMBL" id="VEWN01000002">
    <property type="protein sequence ID" value="KAA1057166.1"/>
    <property type="molecule type" value="Genomic_DNA"/>
</dbReference>
<dbReference type="Proteomes" id="UP000325333">
    <property type="component" value="Unassembled WGS sequence"/>
</dbReference>
<organism evidence="2 3">
    <name type="scientific">Azospirillum argentinense</name>
    <dbReference type="NCBI Taxonomy" id="2970906"/>
    <lineage>
        <taxon>Bacteria</taxon>
        <taxon>Pseudomonadati</taxon>
        <taxon>Pseudomonadota</taxon>
        <taxon>Alphaproteobacteria</taxon>
        <taxon>Rhodospirillales</taxon>
        <taxon>Azospirillaceae</taxon>
        <taxon>Azospirillum</taxon>
    </lineage>
</organism>
<dbReference type="AlphaFoldDB" id="A0A5B0KZ85"/>
<comment type="caution">
    <text evidence="2">The sequence shown here is derived from an EMBL/GenBank/DDBJ whole genome shotgun (WGS) entry which is preliminary data.</text>
</comment>
<sequence length="74" mass="7867">MRDALGGKSSAPKTDPAVEEANRIERERAEADRLKATQQQLAQETVTNSARFGRRSLLSAGPGGFSPVRSLLGG</sequence>
<name>A0A5B0KZ85_9PROT</name>
<gene>
    <name evidence="2" type="ORF">FH063_001334</name>
</gene>
<evidence type="ECO:0000256" key="1">
    <source>
        <dbReference type="SAM" id="MobiDB-lite"/>
    </source>
</evidence>